<feature type="region of interest" description="Disordered" evidence="1">
    <location>
        <begin position="1"/>
        <end position="46"/>
    </location>
</feature>
<dbReference type="AlphaFoldDB" id="A0A1H0B8D2"/>
<keyword evidence="3" id="KW-1185">Reference proteome</keyword>
<dbReference type="Proteomes" id="UP000198778">
    <property type="component" value="Unassembled WGS sequence"/>
</dbReference>
<gene>
    <name evidence="2" type="ORF">SAMN04488053_101794</name>
</gene>
<dbReference type="EMBL" id="FNIL01000001">
    <property type="protein sequence ID" value="SDN41914.1"/>
    <property type="molecule type" value="Genomic_DNA"/>
</dbReference>
<organism evidence="2 3">
    <name type="scientific">Alkalicoccus daliensis</name>
    <dbReference type="NCBI Taxonomy" id="745820"/>
    <lineage>
        <taxon>Bacteria</taxon>
        <taxon>Bacillati</taxon>
        <taxon>Bacillota</taxon>
        <taxon>Bacilli</taxon>
        <taxon>Bacillales</taxon>
        <taxon>Bacillaceae</taxon>
        <taxon>Alkalicoccus</taxon>
    </lineage>
</organism>
<feature type="compositionally biased region" description="Basic and acidic residues" evidence="1">
    <location>
        <begin position="17"/>
        <end position="32"/>
    </location>
</feature>
<accession>A0A1H0B8D2</accession>
<evidence type="ECO:0000256" key="1">
    <source>
        <dbReference type="SAM" id="MobiDB-lite"/>
    </source>
</evidence>
<reference evidence="3" key="1">
    <citation type="submission" date="2016-10" db="EMBL/GenBank/DDBJ databases">
        <authorList>
            <person name="Varghese N."/>
            <person name="Submissions S."/>
        </authorList>
    </citation>
    <scope>NUCLEOTIDE SEQUENCE [LARGE SCALE GENOMIC DNA]</scope>
    <source>
        <strain evidence="3">CGMCC 1.10369</strain>
    </source>
</reference>
<proteinExistence type="predicted"/>
<name>A0A1H0B8D2_9BACI</name>
<evidence type="ECO:0000313" key="3">
    <source>
        <dbReference type="Proteomes" id="UP000198778"/>
    </source>
</evidence>
<evidence type="ECO:0000313" key="2">
    <source>
        <dbReference type="EMBL" id="SDN41914.1"/>
    </source>
</evidence>
<sequence>MDLKEVKKMPKSPDSVQKVESEKKVSAEEKEGVGPYNYNVRKPTLS</sequence>
<protein>
    <submittedName>
        <fullName evidence="2">Uncharacterized protein</fullName>
    </submittedName>
</protein>
<dbReference type="RefSeq" id="WP_175444168.1">
    <property type="nucleotide sequence ID" value="NZ_FNIL01000001.1"/>
</dbReference>